<dbReference type="Pfam" id="PF08238">
    <property type="entry name" value="Sel1"/>
    <property type="match status" value="1"/>
</dbReference>
<dbReference type="InterPro" id="IPR000719">
    <property type="entry name" value="Prot_kinase_dom"/>
</dbReference>
<feature type="domain" description="Protein kinase" evidence="5">
    <location>
        <begin position="84"/>
        <end position="398"/>
    </location>
</feature>
<dbReference type="GO" id="GO:0004672">
    <property type="term" value="F:protein kinase activity"/>
    <property type="evidence" value="ECO:0007669"/>
    <property type="project" value="InterPro"/>
</dbReference>
<accession>U1GAF8</accession>
<keyword evidence="1" id="KW-0677">Repeat</keyword>
<dbReference type="SMART" id="SM00220">
    <property type="entry name" value="S_TKc"/>
    <property type="match status" value="1"/>
</dbReference>
<protein>
    <recommendedName>
        <fullName evidence="5">Protein kinase domain-containing protein</fullName>
    </recommendedName>
</protein>
<organism evidence="6 7">
    <name type="scientific">Endocarpon pusillum (strain Z07020 / HMAS-L-300199)</name>
    <name type="common">Lichen-forming fungus</name>
    <dbReference type="NCBI Taxonomy" id="1263415"/>
    <lineage>
        <taxon>Eukaryota</taxon>
        <taxon>Fungi</taxon>
        <taxon>Dikarya</taxon>
        <taxon>Ascomycota</taxon>
        <taxon>Pezizomycotina</taxon>
        <taxon>Eurotiomycetes</taxon>
        <taxon>Chaetothyriomycetidae</taxon>
        <taxon>Verrucariales</taxon>
        <taxon>Verrucariaceae</taxon>
        <taxon>Endocarpon</taxon>
    </lineage>
</organism>
<sequence>MSLDSLMRDLERRVDSGLDLVNSLSSSQQGYAGEVTVEPVVFARKLLSDARRSISHFSHVPLDYRSFVHYLADSRLPIIDPLSVEWGDFLGSGWTMSVYSGRWTSEDSKSRIVALKQLNLDVAYSMSSQDESAKDYRTKMASFTMELRLMSHELLKSHPNIVRLRGITWKQQQSSLLHDLITTPVLIVERASLRLNMPLTLESHVLTETSGRLSGEEMARLLHHVASGLRALHALGVVHGDMKPSNVLLFEAQDGLSAKISDFGFCIVSDNRVEALRGGTAFWSPPECLPHASPDASIQRLKDTRDYYSYGLIGLFVLFGRIPFRGDEEAITVAKNEDLMKQHLDEMFMSHFPADELLKTGHELVIRFLVQWVLVRDPDARRFSFDLYLDRLTSSSWLEIAKQTLQSRMWDAEWQRFGEPSARLRLLSEAPLDSLYHLTIDHTMDHWGSLQQYERTPELTTLDSLQSSYVPEPFQRAIFQNTWERVHQDRAPNVVLKQKFVANCYSTGFGVQRSTEKALEWYQKAAEQGDADAAKSFLQIAGFHRSRERLGLEQHCNLMLQVLLVEFIPEGAEGKVQKDLQSITVLRNQVLCEPAISEAALQQALETSFVRTAAYISEERRAEIFKRNRKFPEAFQAIENDDVEDLRRIIILHEKTDNQLVPINHLLHYAVAHGRAGLVYSLIHEFGADARARDEDGLTPLALALRLSKTQVVRVLLFSDKVGGIRVDDAAMDTASSGEGEIVQILHANFVQGTTAEKSTGSSMSLLERWSFFSLLPAMVSNNWSSFCTILSLGIDPNTSCPPEFASATTFFAPALLAATTYNALMLVAVLAFGASADIRVPLPDGRTPLHLACGNYFHASSGLDEDSPELFRRWPLDKTQVREEYLPGLQRFCITILLRFGADLEAQDYHGNTPLMYALENGRDLVAATVLMEHVPRANINTTDFLKNTALHKAFDQQRDVIDFCLRHGADVELKNHMGETALGVAAKEGSMTRCAHLLDAGALIDARDENGQNCMHVALQKSHVDIVRMFQGAIRNKSGEGLQRILLDEDCRGWTCLHTCIQKCAEDEAVFHSIFSEWLSLCPEEWIDRQDANGWSMLHMAVSYSLECCRTLLEHGSSPTLADTVLGWTPLHNACNEANFDIINLMLQHGGDMNKADHYRGWTPTDLLTQATDAVRLADGDDFDPGESESDGGEIQTEDTDIDAVLFDEGYNLSPDELRHIALRMALSMQESESDEDEDENQAEGIDTYAVNEGYDISPDERRHIALRRALIMQKVSLYFTREALSRVARSMQQVDFDGLVEAERGKVFPQLLAQTGAKTSQGPSTDERETKLSLQVRLNEQRNLPSCFIMNDTGVCVDRYYIFPSASKSPRER</sequence>
<evidence type="ECO:0000259" key="5">
    <source>
        <dbReference type="PROSITE" id="PS50011"/>
    </source>
</evidence>
<dbReference type="Gene3D" id="1.10.510.10">
    <property type="entry name" value="Transferase(Phosphotransferase) domain 1"/>
    <property type="match status" value="1"/>
</dbReference>
<evidence type="ECO:0000256" key="2">
    <source>
        <dbReference type="ARBA" id="ARBA00023043"/>
    </source>
</evidence>
<evidence type="ECO:0000256" key="3">
    <source>
        <dbReference type="PROSITE-ProRule" id="PRU00023"/>
    </source>
</evidence>
<evidence type="ECO:0000313" key="6">
    <source>
        <dbReference type="EMBL" id="ERF74502.1"/>
    </source>
</evidence>
<keyword evidence="7" id="KW-1185">Reference proteome</keyword>
<dbReference type="PANTHER" id="PTHR24198:SF165">
    <property type="entry name" value="ANKYRIN REPEAT-CONTAINING PROTEIN-RELATED"/>
    <property type="match status" value="1"/>
</dbReference>
<dbReference type="Pfam" id="PF00069">
    <property type="entry name" value="Pkinase"/>
    <property type="match status" value="1"/>
</dbReference>
<dbReference type="eggNOG" id="KOG4177">
    <property type="taxonomic scope" value="Eukaryota"/>
</dbReference>
<dbReference type="Gene3D" id="1.25.40.20">
    <property type="entry name" value="Ankyrin repeat-containing domain"/>
    <property type="match status" value="3"/>
</dbReference>
<dbReference type="Gene3D" id="1.25.40.10">
    <property type="entry name" value="Tetratricopeptide repeat domain"/>
    <property type="match status" value="1"/>
</dbReference>
<dbReference type="SUPFAM" id="SSF81901">
    <property type="entry name" value="HCP-like"/>
    <property type="match status" value="1"/>
</dbReference>
<feature type="region of interest" description="Disordered" evidence="4">
    <location>
        <begin position="1180"/>
        <end position="1201"/>
    </location>
</feature>
<feature type="region of interest" description="Disordered" evidence="4">
    <location>
        <begin position="1231"/>
        <end position="1251"/>
    </location>
</feature>
<dbReference type="InterPro" id="IPR006597">
    <property type="entry name" value="Sel1-like"/>
</dbReference>
<dbReference type="PROSITE" id="PS00108">
    <property type="entry name" value="PROTEIN_KINASE_ST"/>
    <property type="match status" value="1"/>
</dbReference>
<dbReference type="SMART" id="SM00248">
    <property type="entry name" value="ANK"/>
    <property type="match status" value="10"/>
</dbReference>
<dbReference type="Gene3D" id="3.30.200.20">
    <property type="entry name" value="Phosphorylase Kinase, domain 1"/>
    <property type="match status" value="1"/>
</dbReference>
<dbReference type="PANTHER" id="PTHR24198">
    <property type="entry name" value="ANKYRIN REPEAT AND PROTEIN KINASE DOMAIN-CONTAINING PROTEIN"/>
    <property type="match status" value="1"/>
</dbReference>
<feature type="compositionally biased region" description="Acidic residues" evidence="4">
    <location>
        <begin position="1182"/>
        <end position="1201"/>
    </location>
</feature>
<dbReference type="RefSeq" id="XP_007799886.1">
    <property type="nucleotide sequence ID" value="XM_007801695.1"/>
</dbReference>
<gene>
    <name evidence="6" type="ORF">EPUS_03940</name>
</gene>
<feature type="repeat" description="ANK" evidence="3">
    <location>
        <begin position="1128"/>
        <end position="1160"/>
    </location>
</feature>
<dbReference type="InterPro" id="IPR011990">
    <property type="entry name" value="TPR-like_helical_dom_sf"/>
</dbReference>
<proteinExistence type="predicted"/>
<dbReference type="InterPro" id="IPR036770">
    <property type="entry name" value="Ankyrin_rpt-contain_sf"/>
</dbReference>
<name>U1GAF8_ENDPU</name>
<dbReference type="PROSITE" id="PS50011">
    <property type="entry name" value="PROTEIN_KINASE_DOM"/>
    <property type="match status" value="1"/>
</dbReference>
<feature type="compositionally biased region" description="Acidic residues" evidence="4">
    <location>
        <begin position="1234"/>
        <end position="1244"/>
    </location>
</feature>
<dbReference type="InterPro" id="IPR002110">
    <property type="entry name" value="Ankyrin_rpt"/>
</dbReference>
<evidence type="ECO:0000256" key="4">
    <source>
        <dbReference type="SAM" id="MobiDB-lite"/>
    </source>
</evidence>
<dbReference type="Pfam" id="PF12796">
    <property type="entry name" value="Ank_2"/>
    <property type="match status" value="3"/>
</dbReference>
<dbReference type="EMBL" id="KE720876">
    <property type="protein sequence ID" value="ERF74502.1"/>
    <property type="molecule type" value="Genomic_DNA"/>
</dbReference>
<dbReference type="PROSITE" id="PS50088">
    <property type="entry name" value="ANK_REPEAT"/>
    <property type="match status" value="2"/>
</dbReference>
<dbReference type="GO" id="GO:0005524">
    <property type="term" value="F:ATP binding"/>
    <property type="evidence" value="ECO:0007669"/>
    <property type="project" value="InterPro"/>
</dbReference>
<dbReference type="GeneID" id="19238975"/>
<dbReference type="eggNOG" id="KOG0603">
    <property type="taxonomic scope" value="Eukaryota"/>
</dbReference>
<keyword evidence="2 3" id="KW-0040">ANK repeat</keyword>
<feature type="repeat" description="ANK" evidence="3">
    <location>
        <begin position="979"/>
        <end position="1011"/>
    </location>
</feature>
<dbReference type="SMART" id="SM00671">
    <property type="entry name" value="SEL1"/>
    <property type="match status" value="1"/>
</dbReference>
<dbReference type="PROSITE" id="PS50297">
    <property type="entry name" value="ANK_REP_REGION"/>
    <property type="match status" value="1"/>
</dbReference>
<dbReference type="HOGENOM" id="CLU_262134_0_0_1"/>
<dbReference type="InterPro" id="IPR008271">
    <property type="entry name" value="Ser/Thr_kinase_AS"/>
</dbReference>
<dbReference type="SUPFAM" id="SSF48403">
    <property type="entry name" value="Ankyrin repeat"/>
    <property type="match status" value="2"/>
</dbReference>
<dbReference type="OrthoDB" id="626167at2759"/>
<evidence type="ECO:0000256" key="1">
    <source>
        <dbReference type="ARBA" id="ARBA00022737"/>
    </source>
</evidence>
<dbReference type="InterPro" id="IPR011009">
    <property type="entry name" value="Kinase-like_dom_sf"/>
</dbReference>
<evidence type="ECO:0000313" key="7">
    <source>
        <dbReference type="Proteomes" id="UP000019373"/>
    </source>
</evidence>
<dbReference type="Proteomes" id="UP000019373">
    <property type="component" value="Unassembled WGS sequence"/>
</dbReference>
<dbReference type="SUPFAM" id="SSF56112">
    <property type="entry name" value="Protein kinase-like (PK-like)"/>
    <property type="match status" value="1"/>
</dbReference>
<reference evidence="7" key="1">
    <citation type="journal article" date="2014" name="BMC Genomics">
        <title>Genome characteristics reveal the impact of lichenization on lichen-forming fungus Endocarpon pusillum Hedwig (Verrucariales, Ascomycota).</title>
        <authorList>
            <person name="Wang Y.-Y."/>
            <person name="Liu B."/>
            <person name="Zhang X.-Y."/>
            <person name="Zhou Q.-M."/>
            <person name="Zhang T."/>
            <person name="Li H."/>
            <person name="Yu Y.-F."/>
            <person name="Zhang X.-L."/>
            <person name="Hao X.-Y."/>
            <person name="Wang M."/>
            <person name="Wang L."/>
            <person name="Wei J.-C."/>
        </authorList>
    </citation>
    <scope>NUCLEOTIDE SEQUENCE [LARGE SCALE GENOMIC DNA]</scope>
    <source>
        <strain evidence="7">Z07020 / HMAS-L-300199</strain>
    </source>
</reference>